<proteinExistence type="predicted"/>
<dbReference type="InterPro" id="IPR052894">
    <property type="entry name" value="AsmA-related"/>
</dbReference>
<dbReference type="AlphaFoldDB" id="A0A511AWF7"/>
<dbReference type="Pfam" id="PF05170">
    <property type="entry name" value="AsmA"/>
    <property type="match status" value="2"/>
</dbReference>
<evidence type="ECO:0000313" key="3">
    <source>
        <dbReference type="EMBL" id="GEK92530.1"/>
    </source>
</evidence>
<evidence type="ECO:0000313" key="4">
    <source>
        <dbReference type="Proteomes" id="UP000321230"/>
    </source>
</evidence>
<dbReference type="GO" id="GO:0090313">
    <property type="term" value="P:regulation of protein targeting to membrane"/>
    <property type="evidence" value="ECO:0007669"/>
    <property type="project" value="TreeGrafter"/>
</dbReference>
<keyword evidence="4" id="KW-1185">Reference proteome</keyword>
<dbReference type="GO" id="GO:0005886">
    <property type="term" value="C:plasma membrane"/>
    <property type="evidence" value="ECO:0007669"/>
    <property type="project" value="TreeGrafter"/>
</dbReference>
<sequence length="854" mass="89454">MKKIAGALIVLLVVMVGASVAAHMLIDQAALRRNVVAALHHQTGLTLQMERSTIQLLPWPSFEAGNVVMVNDGQKPLLTARSVHAGISMFALLHREVRLQDFVVDGARLSLLRNADGQYNWSLTPAPSAQSVNLPVPTRAGERVDAHWDISVDALHLTNSSVEWKDSVSGLSGGFDVRLLDLAGLRSPSPWISLQGAHGGTPFTMQGHVGTLALLRDGSLPWTFSLGTTLGTEPRRDWLNVDGQIRDARHLHGISLTLQGEWPSLRDAHRLFPNAGLPDVQGIGGLLTIEDDVGPVNVSFRSVPEVFRALVHGIRPTRVHLHVGQAALREDVYLSNVHLDADGPAAEFAVGSDVSWKNAAWRVQGSAGTLEQSTAAWQSHLQSALPVAFEIRSQNLTLSSALNFSNSTPPTNAQDGAVFHLAGTVGAQSSHLTLEGGAHILHLPGALLNDVSLKSVADTTGLKDVHLSGLSLRSKEASVDGELAAVQSGDSPPLITGQIHAAVLDLDALQGLWQKQPTSATTSKPVMLPGMAGQAEKIVAPSGTPSPEARNPHHDSGLLSGGAPGESSLLVRRLQAQDMDLHLSIDQAHFYRHDYTDLKTHLTLSGGHLRLVPISGQGQGTNMSGELDLDAGAQPVKAVMLFQPLILPSGLMERLLGLPALLSGPVQAVGALTGEGDSIEALQKTLKGHLGLSVVDGNMDGKILAGLAGPGAASLLGDGSRPLRCMGIHMTLGDGTALIDTFGLQSGRFSTAGTGQLSLETKDVILHLVPSVDFAGAGASASVLVTGRLPDLHAQQARDGTGSFNLTIGGAPPADPCGTALNAAREGLPGPAVPALTQHHSHASDILRALGVLH</sequence>
<dbReference type="InterPro" id="IPR007844">
    <property type="entry name" value="AsmA"/>
</dbReference>
<dbReference type="Proteomes" id="UP000321230">
    <property type="component" value="Unassembled WGS sequence"/>
</dbReference>
<protein>
    <recommendedName>
        <fullName evidence="2">AsmA domain-containing protein</fullName>
    </recommendedName>
</protein>
<accession>A0A511AWF7</accession>
<comment type="caution">
    <text evidence="3">The sequence shown here is derived from an EMBL/GenBank/DDBJ whole genome shotgun (WGS) entry which is preliminary data.</text>
</comment>
<gene>
    <name evidence="3" type="ORF">GWA01_03000</name>
</gene>
<dbReference type="OrthoDB" id="7234554at2"/>
<feature type="domain" description="AsmA" evidence="2">
    <location>
        <begin position="2"/>
        <end position="170"/>
    </location>
</feature>
<dbReference type="RefSeq" id="WP_146793323.1">
    <property type="nucleotide sequence ID" value="NZ_BARC01000005.1"/>
</dbReference>
<evidence type="ECO:0000259" key="2">
    <source>
        <dbReference type="Pfam" id="PF05170"/>
    </source>
</evidence>
<feature type="region of interest" description="Disordered" evidence="1">
    <location>
        <begin position="538"/>
        <end position="562"/>
    </location>
</feature>
<evidence type="ECO:0000256" key="1">
    <source>
        <dbReference type="SAM" id="MobiDB-lite"/>
    </source>
</evidence>
<dbReference type="PANTHER" id="PTHR30441">
    <property type="entry name" value="DUF748 DOMAIN-CONTAINING PROTEIN"/>
    <property type="match status" value="1"/>
</dbReference>
<feature type="domain" description="AsmA" evidence="2">
    <location>
        <begin position="573"/>
        <end position="737"/>
    </location>
</feature>
<name>A0A511AWF7_9PROT</name>
<organism evidence="3 4">
    <name type="scientific">Gluconobacter wancherniae NBRC 103581</name>
    <dbReference type="NCBI Taxonomy" id="656744"/>
    <lineage>
        <taxon>Bacteria</taxon>
        <taxon>Pseudomonadati</taxon>
        <taxon>Pseudomonadota</taxon>
        <taxon>Alphaproteobacteria</taxon>
        <taxon>Acetobacterales</taxon>
        <taxon>Acetobacteraceae</taxon>
        <taxon>Gluconobacter</taxon>
    </lineage>
</organism>
<dbReference type="EMBL" id="BJUZ01000001">
    <property type="protein sequence ID" value="GEK92530.1"/>
    <property type="molecule type" value="Genomic_DNA"/>
</dbReference>
<reference evidence="3 4" key="1">
    <citation type="submission" date="2019-07" db="EMBL/GenBank/DDBJ databases">
        <title>Whole genome shotgun sequence of Gluconobacter wancherniae NBRC 103581.</title>
        <authorList>
            <person name="Hosoyama A."/>
            <person name="Uohara A."/>
            <person name="Ohji S."/>
            <person name="Ichikawa N."/>
        </authorList>
    </citation>
    <scope>NUCLEOTIDE SEQUENCE [LARGE SCALE GENOMIC DNA]</scope>
    <source>
        <strain evidence="3 4">NBRC 103581</strain>
    </source>
</reference>
<dbReference type="PANTHER" id="PTHR30441:SF4">
    <property type="entry name" value="PROTEIN ASMA"/>
    <property type="match status" value="1"/>
</dbReference>